<dbReference type="AlphaFoldDB" id="T0GIY7"/>
<dbReference type="Proteomes" id="UP000015454">
    <property type="component" value="Unassembled WGS sequence"/>
</dbReference>
<keyword evidence="3" id="KW-1185">Reference proteome</keyword>
<feature type="transmembrane region" description="Helical" evidence="1">
    <location>
        <begin position="58"/>
        <end position="78"/>
    </location>
</feature>
<reference evidence="2" key="1">
    <citation type="submission" date="2013-05" db="EMBL/GenBank/DDBJ databases">
        <authorList>
            <person name="Harkins D.M."/>
            <person name="Durkin A.S."/>
            <person name="Brinkac L.M."/>
            <person name="Haft D.H."/>
            <person name="Selengut J.D."/>
            <person name="Sanka R."/>
            <person name="DePew J."/>
            <person name="Purushe J."/>
            <person name="Hartskeerl R.A."/>
            <person name="Ahmed A."/>
            <person name="van der Linden H."/>
            <person name="Goris M.G.A."/>
            <person name="Vinetz J.M."/>
            <person name="Sutton G.G."/>
            <person name="Nierman W.C."/>
            <person name="Fouts D.E."/>
        </authorList>
    </citation>
    <scope>NUCLEOTIDE SEQUENCE [LARGE SCALE GENOMIC DNA]</scope>
    <source>
        <strain evidence="2">5399</strain>
    </source>
</reference>
<feature type="transmembrane region" description="Helical" evidence="1">
    <location>
        <begin position="165"/>
        <end position="188"/>
    </location>
</feature>
<keyword evidence="1" id="KW-0472">Membrane</keyword>
<accession>T0GIY7</accession>
<dbReference type="EMBL" id="AHMO02000008">
    <property type="protein sequence ID" value="EQA45343.1"/>
    <property type="molecule type" value="Genomic_DNA"/>
</dbReference>
<name>T0GIY7_9LEPT</name>
<evidence type="ECO:0000256" key="1">
    <source>
        <dbReference type="SAM" id="Phobius"/>
    </source>
</evidence>
<protein>
    <submittedName>
        <fullName evidence="2">Membrane protein</fullName>
    </submittedName>
</protein>
<comment type="caution">
    <text evidence="2">The sequence shown here is derived from an EMBL/GenBank/DDBJ whole genome shotgun (WGS) entry which is preliminary data.</text>
</comment>
<keyword evidence="1" id="KW-0812">Transmembrane</keyword>
<keyword evidence="1" id="KW-1133">Transmembrane helix</keyword>
<proteinExistence type="predicted"/>
<feature type="transmembrane region" description="Helical" evidence="1">
    <location>
        <begin position="129"/>
        <end position="153"/>
    </location>
</feature>
<gene>
    <name evidence="2" type="ORF">LEP1GSC050_2782</name>
</gene>
<feature type="transmembrane region" description="Helical" evidence="1">
    <location>
        <begin position="195"/>
        <end position="216"/>
    </location>
</feature>
<sequence>MGLLTFILLLLSSVMFYKYSKRNALSIVFIILSLSLAFWGLFVFLSDIQFPILIRVPIIDLIVVFPLFIPILLTYIIFNYTRPNYSISPPVTVMITHLVIITFFLLLSWESRLTPFILENDEVVFKGNVYYYLYCGYLFGSILISLILIIRNINREEYFVRLHSLYMFTGITVGLLISTVLTLILPLIGISLNSISVIGLLIFLWVTWIPIAHYRLFNVDLLDFKQDLQNPRISSAIISINRFLLNRLEPEAYKKICEQLENEQKRILMEMSANLVIDHSINPTGFEKKLIEYIGKVRNLFFKS</sequence>
<feature type="transmembrane region" description="Helical" evidence="1">
    <location>
        <begin position="90"/>
        <end position="109"/>
    </location>
</feature>
<organism evidence="2 3">
    <name type="scientific">Leptospira broomii serovar Hurstbridge str. 5399</name>
    <dbReference type="NCBI Taxonomy" id="1049789"/>
    <lineage>
        <taxon>Bacteria</taxon>
        <taxon>Pseudomonadati</taxon>
        <taxon>Spirochaetota</taxon>
        <taxon>Spirochaetia</taxon>
        <taxon>Leptospirales</taxon>
        <taxon>Leptospiraceae</taxon>
        <taxon>Leptospira</taxon>
    </lineage>
</organism>
<feature type="transmembrane region" description="Helical" evidence="1">
    <location>
        <begin position="26"/>
        <end position="46"/>
    </location>
</feature>
<evidence type="ECO:0000313" key="2">
    <source>
        <dbReference type="EMBL" id="EQA45343.1"/>
    </source>
</evidence>
<dbReference type="RefSeq" id="WP_010570987.1">
    <property type="nucleotide sequence ID" value="NZ_AHMO02000008.1"/>
</dbReference>
<evidence type="ECO:0000313" key="3">
    <source>
        <dbReference type="Proteomes" id="UP000015454"/>
    </source>
</evidence>